<gene>
    <name evidence="2" type="ORF">E2C01_040979</name>
</gene>
<keyword evidence="3" id="KW-1185">Reference proteome</keyword>
<accession>A0A5B7FPP8</accession>
<reference evidence="2 3" key="1">
    <citation type="submission" date="2019-05" db="EMBL/GenBank/DDBJ databases">
        <title>Another draft genome of Portunus trituberculatus and its Hox gene families provides insights of decapod evolution.</title>
        <authorList>
            <person name="Jeong J.-H."/>
            <person name="Song I."/>
            <person name="Kim S."/>
            <person name="Choi T."/>
            <person name="Kim D."/>
            <person name="Ryu S."/>
            <person name="Kim W."/>
        </authorList>
    </citation>
    <scope>NUCLEOTIDE SEQUENCE [LARGE SCALE GENOMIC DNA]</scope>
    <source>
        <tissue evidence="2">Muscle</tissue>
    </source>
</reference>
<evidence type="ECO:0000313" key="2">
    <source>
        <dbReference type="EMBL" id="MPC47239.1"/>
    </source>
</evidence>
<dbReference type="AlphaFoldDB" id="A0A5B7FPP8"/>
<sequence>MARVMISQHCTSKQSLSSVPSAP</sequence>
<organism evidence="2 3">
    <name type="scientific">Portunus trituberculatus</name>
    <name type="common">Swimming crab</name>
    <name type="synonym">Neptunus trituberculatus</name>
    <dbReference type="NCBI Taxonomy" id="210409"/>
    <lineage>
        <taxon>Eukaryota</taxon>
        <taxon>Metazoa</taxon>
        <taxon>Ecdysozoa</taxon>
        <taxon>Arthropoda</taxon>
        <taxon>Crustacea</taxon>
        <taxon>Multicrustacea</taxon>
        <taxon>Malacostraca</taxon>
        <taxon>Eumalacostraca</taxon>
        <taxon>Eucarida</taxon>
        <taxon>Decapoda</taxon>
        <taxon>Pleocyemata</taxon>
        <taxon>Brachyura</taxon>
        <taxon>Eubrachyura</taxon>
        <taxon>Portunoidea</taxon>
        <taxon>Portunidae</taxon>
        <taxon>Portuninae</taxon>
        <taxon>Portunus</taxon>
    </lineage>
</organism>
<feature type="region of interest" description="Disordered" evidence="1">
    <location>
        <begin position="1"/>
        <end position="23"/>
    </location>
</feature>
<feature type="compositionally biased region" description="Polar residues" evidence="1">
    <location>
        <begin position="8"/>
        <end position="23"/>
    </location>
</feature>
<protein>
    <submittedName>
        <fullName evidence="2">Uncharacterized protein</fullName>
    </submittedName>
</protein>
<dbReference type="EMBL" id="VSRR010007633">
    <property type="protein sequence ID" value="MPC47239.1"/>
    <property type="molecule type" value="Genomic_DNA"/>
</dbReference>
<dbReference type="Proteomes" id="UP000324222">
    <property type="component" value="Unassembled WGS sequence"/>
</dbReference>
<comment type="caution">
    <text evidence="2">The sequence shown here is derived from an EMBL/GenBank/DDBJ whole genome shotgun (WGS) entry which is preliminary data.</text>
</comment>
<evidence type="ECO:0000256" key="1">
    <source>
        <dbReference type="SAM" id="MobiDB-lite"/>
    </source>
</evidence>
<proteinExistence type="predicted"/>
<name>A0A5B7FPP8_PORTR</name>
<evidence type="ECO:0000313" key="3">
    <source>
        <dbReference type="Proteomes" id="UP000324222"/>
    </source>
</evidence>